<sequence length="166" mass="18860">MLDKIHSSHLGIDGCLRRARECLYLPGMNAELKDYIQTCDVCASVGINQPKEPLMPHAIERRPWSKVGVDLFHVHDRNYVVTVNYFSGFWEIDFLQDTTSNRVIHKLKGQFARHGIPDVCMSDNGPQLAPMSSNNLHGIRNSDIQHLPRFPQSNGRAEQAVKMQSH</sequence>
<evidence type="ECO:0000259" key="2">
    <source>
        <dbReference type="PROSITE" id="PS50994"/>
    </source>
</evidence>
<dbReference type="Proteomes" id="UP000230750">
    <property type="component" value="Unassembled WGS sequence"/>
</dbReference>
<dbReference type="InterPro" id="IPR001584">
    <property type="entry name" value="Integrase_cat-core"/>
</dbReference>
<dbReference type="AlphaFoldDB" id="A0A2G8L918"/>
<dbReference type="OrthoDB" id="10055530at2759"/>
<dbReference type="PANTHER" id="PTHR37984:SF8">
    <property type="entry name" value="CCHC-TYPE DOMAIN-CONTAINING PROTEIN"/>
    <property type="match status" value="1"/>
</dbReference>
<dbReference type="GO" id="GO:0003676">
    <property type="term" value="F:nucleic acid binding"/>
    <property type="evidence" value="ECO:0007669"/>
    <property type="project" value="InterPro"/>
</dbReference>
<organism evidence="3 4">
    <name type="scientific">Stichopus japonicus</name>
    <name type="common">Sea cucumber</name>
    <dbReference type="NCBI Taxonomy" id="307972"/>
    <lineage>
        <taxon>Eukaryota</taxon>
        <taxon>Metazoa</taxon>
        <taxon>Echinodermata</taxon>
        <taxon>Eleutherozoa</taxon>
        <taxon>Echinozoa</taxon>
        <taxon>Holothuroidea</taxon>
        <taxon>Aspidochirotacea</taxon>
        <taxon>Aspidochirotida</taxon>
        <taxon>Stichopodidae</taxon>
        <taxon>Apostichopus</taxon>
    </lineage>
</organism>
<dbReference type="PANTHER" id="PTHR37984">
    <property type="entry name" value="PROTEIN CBG26694"/>
    <property type="match status" value="1"/>
</dbReference>
<feature type="domain" description="Integrase catalytic" evidence="2">
    <location>
        <begin position="59"/>
        <end position="166"/>
    </location>
</feature>
<dbReference type="Gene3D" id="1.10.340.70">
    <property type="match status" value="1"/>
</dbReference>
<feature type="region of interest" description="Disordered" evidence="1">
    <location>
        <begin position="145"/>
        <end position="166"/>
    </location>
</feature>
<keyword evidence="4" id="KW-1185">Reference proteome</keyword>
<evidence type="ECO:0000313" key="3">
    <source>
        <dbReference type="EMBL" id="PIK56749.1"/>
    </source>
</evidence>
<dbReference type="InterPro" id="IPR036397">
    <property type="entry name" value="RNaseH_sf"/>
</dbReference>
<evidence type="ECO:0000313" key="4">
    <source>
        <dbReference type="Proteomes" id="UP000230750"/>
    </source>
</evidence>
<dbReference type="Gene3D" id="3.30.420.10">
    <property type="entry name" value="Ribonuclease H-like superfamily/Ribonuclease H"/>
    <property type="match status" value="1"/>
</dbReference>
<dbReference type="SUPFAM" id="SSF53098">
    <property type="entry name" value="Ribonuclease H-like"/>
    <property type="match status" value="1"/>
</dbReference>
<dbReference type="InterPro" id="IPR041588">
    <property type="entry name" value="Integrase_H2C2"/>
</dbReference>
<dbReference type="Pfam" id="PF17921">
    <property type="entry name" value="Integrase_H2C2"/>
    <property type="match status" value="1"/>
</dbReference>
<dbReference type="PROSITE" id="PS50994">
    <property type="entry name" value="INTEGRASE"/>
    <property type="match status" value="1"/>
</dbReference>
<dbReference type="InterPro" id="IPR012337">
    <property type="entry name" value="RNaseH-like_sf"/>
</dbReference>
<gene>
    <name evidence="3" type="ORF">BSL78_06330</name>
</gene>
<name>A0A2G8L918_STIJA</name>
<dbReference type="InterPro" id="IPR050951">
    <property type="entry name" value="Retrovirus_Pol_polyprotein"/>
</dbReference>
<proteinExistence type="predicted"/>
<evidence type="ECO:0000256" key="1">
    <source>
        <dbReference type="SAM" id="MobiDB-lite"/>
    </source>
</evidence>
<feature type="compositionally biased region" description="Polar residues" evidence="1">
    <location>
        <begin position="151"/>
        <end position="166"/>
    </location>
</feature>
<protein>
    <recommendedName>
        <fullName evidence="2">Integrase catalytic domain-containing protein</fullName>
    </recommendedName>
</protein>
<reference evidence="3 4" key="1">
    <citation type="journal article" date="2017" name="PLoS Biol.">
        <title>The sea cucumber genome provides insights into morphological evolution and visceral regeneration.</title>
        <authorList>
            <person name="Zhang X."/>
            <person name="Sun L."/>
            <person name="Yuan J."/>
            <person name="Sun Y."/>
            <person name="Gao Y."/>
            <person name="Zhang L."/>
            <person name="Li S."/>
            <person name="Dai H."/>
            <person name="Hamel J.F."/>
            <person name="Liu C."/>
            <person name="Yu Y."/>
            <person name="Liu S."/>
            <person name="Lin W."/>
            <person name="Guo K."/>
            <person name="Jin S."/>
            <person name="Xu P."/>
            <person name="Storey K.B."/>
            <person name="Huan P."/>
            <person name="Zhang T."/>
            <person name="Zhou Y."/>
            <person name="Zhang J."/>
            <person name="Lin C."/>
            <person name="Li X."/>
            <person name="Xing L."/>
            <person name="Huo D."/>
            <person name="Sun M."/>
            <person name="Wang L."/>
            <person name="Mercier A."/>
            <person name="Li F."/>
            <person name="Yang H."/>
            <person name="Xiang J."/>
        </authorList>
    </citation>
    <scope>NUCLEOTIDE SEQUENCE [LARGE SCALE GENOMIC DNA]</scope>
    <source>
        <strain evidence="3">Shaxun</strain>
        <tissue evidence="3">Muscle</tissue>
    </source>
</reference>
<accession>A0A2G8L918</accession>
<dbReference type="EMBL" id="MRZV01000165">
    <property type="protein sequence ID" value="PIK56749.1"/>
    <property type="molecule type" value="Genomic_DNA"/>
</dbReference>
<comment type="caution">
    <text evidence="3">The sequence shown here is derived from an EMBL/GenBank/DDBJ whole genome shotgun (WGS) entry which is preliminary data.</text>
</comment>
<dbReference type="GO" id="GO:0015074">
    <property type="term" value="P:DNA integration"/>
    <property type="evidence" value="ECO:0007669"/>
    <property type="project" value="InterPro"/>
</dbReference>